<dbReference type="PANTHER" id="PTHR30600">
    <property type="entry name" value="CYTOCHROME C PEROXIDASE-RELATED"/>
    <property type="match status" value="1"/>
</dbReference>
<evidence type="ECO:0000313" key="7">
    <source>
        <dbReference type="Proteomes" id="UP000249522"/>
    </source>
</evidence>
<evidence type="ECO:0000256" key="4">
    <source>
        <dbReference type="PROSITE-ProRule" id="PRU00433"/>
    </source>
</evidence>
<dbReference type="InterPro" id="IPR051395">
    <property type="entry name" value="Cytochrome_c_Peroxidase/MauG"/>
</dbReference>
<accession>A0A2W1LU49</accession>
<comment type="caution">
    <text evidence="6">The sequence shown here is derived from an EMBL/GenBank/DDBJ whole genome shotgun (WGS) entry which is preliminary data.</text>
</comment>
<evidence type="ECO:0000256" key="1">
    <source>
        <dbReference type="ARBA" id="ARBA00022617"/>
    </source>
</evidence>
<dbReference type="PROSITE" id="PS51007">
    <property type="entry name" value="CYTC"/>
    <property type="match status" value="1"/>
</dbReference>
<protein>
    <submittedName>
        <fullName evidence="6">Electron transport protein</fullName>
    </submittedName>
</protein>
<keyword evidence="2 4" id="KW-0479">Metal-binding</keyword>
<evidence type="ECO:0000256" key="3">
    <source>
        <dbReference type="ARBA" id="ARBA00023004"/>
    </source>
</evidence>
<organism evidence="6 7">
    <name type="scientific">Paenibacillus sambharensis</name>
    <dbReference type="NCBI Taxonomy" id="1803190"/>
    <lineage>
        <taxon>Bacteria</taxon>
        <taxon>Bacillati</taxon>
        <taxon>Bacillota</taxon>
        <taxon>Bacilli</taxon>
        <taxon>Bacillales</taxon>
        <taxon>Paenibacillaceae</taxon>
        <taxon>Paenibacillus</taxon>
    </lineage>
</organism>
<dbReference type="InterPro" id="IPR036909">
    <property type="entry name" value="Cyt_c-like_dom_sf"/>
</dbReference>
<name>A0A2W1LU49_9BACL</name>
<dbReference type="OrthoDB" id="9772811at2"/>
<keyword evidence="7" id="KW-1185">Reference proteome</keyword>
<dbReference type="RefSeq" id="WP_111147545.1">
    <property type="nucleotide sequence ID" value="NZ_QKRB01000046.1"/>
</dbReference>
<evidence type="ECO:0000259" key="5">
    <source>
        <dbReference type="PROSITE" id="PS51007"/>
    </source>
</evidence>
<reference evidence="6 7" key="1">
    <citation type="submission" date="2018-06" db="EMBL/GenBank/DDBJ databases">
        <title>Paenibacillus imtechensis sp. nov.</title>
        <authorList>
            <person name="Pinnaka A.K."/>
            <person name="Singh H."/>
            <person name="Kaur M."/>
        </authorList>
    </citation>
    <scope>NUCLEOTIDE SEQUENCE [LARGE SCALE GENOMIC DNA]</scope>
    <source>
        <strain evidence="6 7">SMB1</strain>
    </source>
</reference>
<feature type="domain" description="Cytochrome c" evidence="5">
    <location>
        <begin position="428"/>
        <end position="630"/>
    </location>
</feature>
<dbReference type="GO" id="GO:0004130">
    <property type="term" value="F:cytochrome-c peroxidase activity"/>
    <property type="evidence" value="ECO:0007669"/>
    <property type="project" value="TreeGrafter"/>
</dbReference>
<evidence type="ECO:0000256" key="2">
    <source>
        <dbReference type="ARBA" id="ARBA00022723"/>
    </source>
</evidence>
<dbReference type="PANTHER" id="PTHR30600:SF9">
    <property type="entry name" value="BLR7738 PROTEIN"/>
    <property type="match status" value="1"/>
</dbReference>
<dbReference type="GO" id="GO:0046872">
    <property type="term" value="F:metal ion binding"/>
    <property type="evidence" value="ECO:0007669"/>
    <property type="project" value="UniProtKB-KW"/>
</dbReference>
<dbReference type="Gene3D" id="1.10.760.10">
    <property type="entry name" value="Cytochrome c-like domain"/>
    <property type="match status" value="1"/>
</dbReference>
<evidence type="ECO:0000313" key="6">
    <source>
        <dbReference type="EMBL" id="PZD94997.1"/>
    </source>
</evidence>
<gene>
    <name evidence="6" type="ORF">DNH61_15265</name>
</gene>
<dbReference type="GO" id="GO:0009055">
    <property type="term" value="F:electron transfer activity"/>
    <property type="evidence" value="ECO:0007669"/>
    <property type="project" value="InterPro"/>
</dbReference>
<keyword evidence="1 4" id="KW-0349">Heme</keyword>
<dbReference type="AlphaFoldDB" id="A0A2W1LU49"/>
<dbReference type="EMBL" id="QKRB01000046">
    <property type="protein sequence ID" value="PZD94997.1"/>
    <property type="molecule type" value="Genomic_DNA"/>
</dbReference>
<keyword evidence="3 4" id="KW-0408">Iron</keyword>
<proteinExistence type="predicted"/>
<dbReference type="Proteomes" id="UP000249522">
    <property type="component" value="Unassembled WGS sequence"/>
</dbReference>
<sequence length="633" mass="68723">MRLRKALLWSTIILLAGTGLYAALRQLNPSYTYITPGEKVLNPAREASGIRQLQTDPYGIQVDNDMIAFGRQAFYEQTFGNEVFFSDILGITDGAFTIPNIAKAVAKLRGQGTTNLQVEAAKTVKLGDRVIHKGELIDTGLDVAKGAYMPLGIRLSNSEGKTKVGVGCIMCHAISDLETGKVIEGVTNPDINVGLLLALGTNSAAFFTHTGITDEQIGKLAEGLDDYKHTYINSQGQRKQLPDPQKLEAMVDAELVKWPPGYVDTMIDRKSNPVQIPDSFTLGDHPYSWSGLAAGGPFKGLAILSGIPNGQNMDPLNQSEISEPVFGIDKEQYVGMILQNAANPKYRYSTDQGSKPSKFFEKIDPTPGATGVNHLVPTPAFPRSSLVSLVGNIASVPGHTVSRHTLAMAAYQNALVPPPSRLGKLDRQLARKGQDVFKRAGCISCHAGEFLTNNRIIASHIIGTNPSRAKALSGSKKFFAPPLMYTFDTPVPLPEHPKTFKIGIDYLSEDEVKMSVAHDGKGGYKVPSLNGLYWSAPYLHDGGVAVGPKGGTQLGIPGTLYQGIVPDPVNSLRAMIDRDLRKQVVEANHNHKDLRKLNIEGVGHDHYVDSKNGFTKEEQDALIHYLLTLHDKE</sequence>
<dbReference type="GO" id="GO:0020037">
    <property type="term" value="F:heme binding"/>
    <property type="evidence" value="ECO:0007669"/>
    <property type="project" value="InterPro"/>
</dbReference>
<dbReference type="InterPro" id="IPR009056">
    <property type="entry name" value="Cyt_c-like_dom"/>
</dbReference>
<dbReference type="SUPFAM" id="SSF46626">
    <property type="entry name" value="Cytochrome c"/>
    <property type="match status" value="1"/>
</dbReference>